<dbReference type="Proteomes" id="UP000279833">
    <property type="component" value="Unassembled WGS sequence"/>
</dbReference>
<name>A0A183KP58_9TREM</name>
<feature type="transmembrane region" description="Helical" evidence="1">
    <location>
        <begin position="132"/>
        <end position="158"/>
    </location>
</feature>
<accession>A0A183KP58</accession>
<keyword evidence="1" id="KW-0812">Transmembrane</keyword>
<evidence type="ECO:0000313" key="2">
    <source>
        <dbReference type="EMBL" id="VDP62318.1"/>
    </source>
</evidence>
<dbReference type="WBParaSite" id="SCUD_0001684101-mRNA-1">
    <property type="protein sequence ID" value="SCUD_0001684101-mRNA-1"/>
    <property type="gene ID" value="SCUD_0001684101"/>
</dbReference>
<reference evidence="2 3" key="2">
    <citation type="submission" date="2018-11" db="EMBL/GenBank/DDBJ databases">
        <authorList>
            <consortium name="Pathogen Informatics"/>
        </authorList>
    </citation>
    <scope>NUCLEOTIDE SEQUENCE [LARGE SCALE GENOMIC DNA]</scope>
    <source>
        <strain evidence="2">Dakar</strain>
        <strain evidence="3">Dakar, Senegal</strain>
    </source>
</reference>
<organism evidence="4">
    <name type="scientific">Schistosoma curassoni</name>
    <dbReference type="NCBI Taxonomy" id="6186"/>
    <lineage>
        <taxon>Eukaryota</taxon>
        <taxon>Metazoa</taxon>
        <taxon>Spiralia</taxon>
        <taxon>Lophotrochozoa</taxon>
        <taxon>Platyhelminthes</taxon>
        <taxon>Trematoda</taxon>
        <taxon>Digenea</taxon>
        <taxon>Strigeidida</taxon>
        <taxon>Schistosomatoidea</taxon>
        <taxon>Schistosomatidae</taxon>
        <taxon>Schistosoma</taxon>
    </lineage>
</organism>
<evidence type="ECO:0000313" key="3">
    <source>
        <dbReference type="Proteomes" id="UP000279833"/>
    </source>
</evidence>
<dbReference type="AlphaFoldDB" id="A0A183KP58"/>
<keyword evidence="1" id="KW-0472">Membrane</keyword>
<proteinExistence type="predicted"/>
<evidence type="ECO:0000313" key="4">
    <source>
        <dbReference type="WBParaSite" id="SCUD_0001684101-mRNA-1"/>
    </source>
</evidence>
<evidence type="ECO:0000256" key="1">
    <source>
        <dbReference type="SAM" id="Phobius"/>
    </source>
</evidence>
<gene>
    <name evidence="2" type="ORF">SCUD_LOCUS16838</name>
</gene>
<protein>
    <submittedName>
        <fullName evidence="4">DUF155 domain-containing protein</fullName>
    </submittedName>
</protein>
<dbReference type="EMBL" id="UZAK01039107">
    <property type="protein sequence ID" value="VDP62318.1"/>
    <property type="molecule type" value="Genomic_DNA"/>
</dbReference>
<sequence>MEIDGTIFFRTKVSSADESRPNDNHNKDVYNSNNNNNKCIIIEEILISTFVCDLMFLYDHYTPKNTSKTSLILNILNENQHFQIIDNHQLVTRGRIDREHYVFEKLCQNIQKNNNMIMNFDEDYSLLNEGEFFVVVVFNLFFCMCFHAYVCACVCVCVDKLNFNFIL</sequence>
<keyword evidence="3" id="KW-1185">Reference proteome</keyword>
<keyword evidence="1" id="KW-1133">Transmembrane helix</keyword>
<reference evidence="4" key="1">
    <citation type="submission" date="2016-06" db="UniProtKB">
        <authorList>
            <consortium name="WormBaseParasite"/>
        </authorList>
    </citation>
    <scope>IDENTIFICATION</scope>
</reference>